<proteinExistence type="predicted"/>
<dbReference type="SUPFAM" id="SSF54593">
    <property type="entry name" value="Glyoxalase/Bleomycin resistance protein/Dihydroxybiphenyl dioxygenase"/>
    <property type="match status" value="1"/>
</dbReference>
<dbReference type="Gene3D" id="3.10.180.10">
    <property type="entry name" value="2,3-Dihydroxybiphenyl 1,2-Dioxygenase, domain 1"/>
    <property type="match status" value="1"/>
</dbReference>
<dbReference type="InterPro" id="IPR004360">
    <property type="entry name" value="Glyas_Fos-R_dOase_dom"/>
</dbReference>
<dbReference type="InterPro" id="IPR029068">
    <property type="entry name" value="Glyas_Bleomycin-R_OHBP_Dase"/>
</dbReference>
<keyword evidence="2" id="KW-0223">Dioxygenase</keyword>
<dbReference type="Pfam" id="PF00903">
    <property type="entry name" value="Glyoxalase"/>
    <property type="match status" value="1"/>
</dbReference>
<feature type="domain" description="VOC" evidence="1">
    <location>
        <begin position="5"/>
        <end position="125"/>
    </location>
</feature>
<reference evidence="3" key="1">
    <citation type="submission" date="2016-06" db="EMBL/GenBank/DDBJ databases">
        <authorList>
            <person name="Varghese N."/>
            <person name="Submissions Spin"/>
        </authorList>
    </citation>
    <scope>NUCLEOTIDE SEQUENCE [LARGE SCALE GENOMIC DNA]</scope>
    <source>
        <strain evidence="3">DSM 45577</strain>
    </source>
</reference>
<dbReference type="PROSITE" id="PS51819">
    <property type="entry name" value="VOC"/>
    <property type="match status" value="1"/>
</dbReference>
<dbReference type="InterPro" id="IPR037523">
    <property type="entry name" value="VOC_core"/>
</dbReference>
<dbReference type="PANTHER" id="PTHR21366:SF14">
    <property type="entry name" value="GLYOXALASE DOMAIN-CONTAINING PROTEIN 5"/>
    <property type="match status" value="1"/>
</dbReference>
<dbReference type="GO" id="GO:0051213">
    <property type="term" value="F:dioxygenase activity"/>
    <property type="evidence" value="ECO:0007669"/>
    <property type="project" value="UniProtKB-KW"/>
</dbReference>
<keyword evidence="3" id="KW-1185">Reference proteome</keyword>
<gene>
    <name evidence="2" type="ORF">GA0070617_0290</name>
</gene>
<evidence type="ECO:0000259" key="1">
    <source>
        <dbReference type="PROSITE" id="PS51819"/>
    </source>
</evidence>
<dbReference type="OrthoDB" id="5242400at2"/>
<dbReference type="PANTHER" id="PTHR21366">
    <property type="entry name" value="GLYOXALASE FAMILY PROTEIN"/>
    <property type="match status" value="1"/>
</dbReference>
<dbReference type="STRING" id="683228.GA0070617_0290"/>
<accession>A0A1C6TXW1</accession>
<dbReference type="AlphaFoldDB" id="A0A1C6TXW1"/>
<evidence type="ECO:0000313" key="3">
    <source>
        <dbReference type="Proteomes" id="UP000198937"/>
    </source>
</evidence>
<dbReference type="EMBL" id="FMIA01000002">
    <property type="protein sequence ID" value="SCL46498.1"/>
    <property type="molecule type" value="Genomic_DNA"/>
</dbReference>
<dbReference type="CDD" id="cd07253">
    <property type="entry name" value="GLOD5"/>
    <property type="match status" value="1"/>
</dbReference>
<keyword evidence="2" id="KW-0560">Oxidoreductase</keyword>
<dbReference type="Proteomes" id="UP000198937">
    <property type="component" value="Unassembled WGS sequence"/>
</dbReference>
<organism evidence="2 3">
    <name type="scientific">Micromonospora yangpuensis</name>
    <dbReference type="NCBI Taxonomy" id="683228"/>
    <lineage>
        <taxon>Bacteria</taxon>
        <taxon>Bacillati</taxon>
        <taxon>Actinomycetota</taxon>
        <taxon>Actinomycetes</taxon>
        <taxon>Micromonosporales</taxon>
        <taxon>Micromonosporaceae</taxon>
        <taxon>Micromonospora</taxon>
    </lineage>
</organism>
<evidence type="ECO:0000313" key="2">
    <source>
        <dbReference type="EMBL" id="SCL46498.1"/>
    </source>
</evidence>
<dbReference type="InterPro" id="IPR050383">
    <property type="entry name" value="GlyoxalaseI/FosfomycinResist"/>
</dbReference>
<sequence length="132" mass="14583">MRIQRIDHLVLTVTDLDRTVDFYTKGLGMRVETVDEGRRVLSFGGQRIHLHEAGREVDPKATRPTPGSGDLCLVTDSPLAEVREHLTGLGVTVELGPVRRTGAMGPMTSIYVRDPDDNLIEVASYRREPTAS</sequence>
<name>A0A1C6TXW1_9ACTN</name>
<dbReference type="RefSeq" id="WP_091432878.1">
    <property type="nucleotide sequence ID" value="NZ_BMMJ01000003.1"/>
</dbReference>
<protein>
    <submittedName>
        <fullName evidence="2">Catechol 2,3-dioxygenase</fullName>
    </submittedName>
</protein>